<dbReference type="Proteomes" id="UP000600918">
    <property type="component" value="Unassembled WGS sequence"/>
</dbReference>
<evidence type="ECO:0000313" key="2">
    <source>
        <dbReference type="EMBL" id="KAF7417129.1"/>
    </source>
</evidence>
<name>A0A834NSW5_VESPE</name>
<comment type="caution">
    <text evidence="2">The sequence shown here is derived from an EMBL/GenBank/DDBJ whole genome shotgun (WGS) entry which is preliminary data.</text>
</comment>
<keyword evidence="3" id="KW-1185">Reference proteome</keyword>
<organism evidence="2 3">
    <name type="scientific">Vespula pensylvanica</name>
    <name type="common">Western yellow jacket</name>
    <name type="synonym">Wasp</name>
    <dbReference type="NCBI Taxonomy" id="30213"/>
    <lineage>
        <taxon>Eukaryota</taxon>
        <taxon>Metazoa</taxon>
        <taxon>Ecdysozoa</taxon>
        <taxon>Arthropoda</taxon>
        <taxon>Hexapoda</taxon>
        <taxon>Insecta</taxon>
        <taxon>Pterygota</taxon>
        <taxon>Neoptera</taxon>
        <taxon>Endopterygota</taxon>
        <taxon>Hymenoptera</taxon>
        <taxon>Apocrita</taxon>
        <taxon>Aculeata</taxon>
        <taxon>Vespoidea</taxon>
        <taxon>Vespidae</taxon>
        <taxon>Vespinae</taxon>
        <taxon>Vespula</taxon>
    </lineage>
</organism>
<evidence type="ECO:0000313" key="3">
    <source>
        <dbReference type="Proteomes" id="UP000600918"/>
    </source>
</evidence>
<gene>
    <name evidence="2" type="ORF">H0235_011660</name>
</gene>
<proteinExistence type="predicted"/>
<protein>
    <submittedName>
        <fullName evidence="2">Uncharacterized protein</fullName>
    </submittedName>
</protein>
<accession>A0A834NSW5</accession>
<sequence length="81" mass="8633">MRREIGDDSGGGGSGDGRWEMGDGRWEMGDGKWVMGNGSLESLQALAPDPLAPSRRSVPQLLAKHIVTGRGRLPFLCSPPT</sequence>
<feature type="region of interest" description="Disordered" evidence="1">
    <location>
        <begin position="1"/>
        <end position="26"/>
    </location>
</feature>
<evidence type="ECO:0000256" key="1">
    <source>
        <dbReference type="SAM" id="MobiDB-lite"/>
    </source>
</evidence>
<dbReference type="AlphaFoldDB" id="A0A834NSW5"/>
<feature type="compositionally biased region" description="Basic and acidic residues" evidence="1">
    <location>
        <begin position="17"/>
        <end position="26"/>
    </location>
</feature>
<dbReference type="EMBL" id="JACSDY010000010">
    <property type="protein sequence ID" value="KAF7417129.1"/>
    <property type="molecule type" value="Genomic_DNA"/>
</dbReference>
<reference evidence="2" key="1">
    <citation type="journal article" date="2020" name="G3 (Bethesda)">
        <title>High-Quality Assemblies for Three Invasive Social Wasps from the &lt;i&gt;Vespula&lt;/i&gt; Genus.</title>
        <authorList>
            <person name="Harrop T.W.R."/>
            <person name="Guhlin J."/>
            <person name="McLaughlin G.M."/>
            <person name="Permina E."/>
            <person name="Stockwell P."/>
            <person name="Gilligan J."/>
            <person name="Le Lec M.F."/>
            <person name="Gruber M.A.M."/>
            <person name="Quinn O."/>
            <person name="Lovegrove M."/>
            <person name="Duncan E.J."/>
            <person name="Remnant E.J."/>
            <person name="Van Eeckhoven J."/>
            <person name="Graham B."/>
            <person name="Knapp R.A."/>
            <person name="Langford K.W."/>
            <person name="Kronenberg Z."/>
            <person name="Press M.O."/>
            <person name="Eacker S.M."/>
            <person name="Wilson-Rankin E.E."/>
            <person name="Purcell J."/>
            <person name="Lester P.J."/>
            <person name="Dearden P.K."/>
        </authorList>
    </citation>
    <scope>NUCLEOTIDE SEQUENCE</scope>
    <source>
        <strain evidence="2">Volc-1</strain>
    </source>
</reference>